<reference evidence="2" key="1">
    <citation type="submission" date="2016-11" db="EMBL/GenBank/DDBJ databases">
        <authorList>
            <person name="Jaros S."/>
            <person name="Januszkiewicz K."/>
            <person name="Wedrychowicz H."/>
        </authorList>
    </citation>
    <scope>NUCLEOTIDE SEQUENCE</scope>
    <source>
        <strain evidence="2">ACA-DC 565</strain>
    </source>
</reference>
<organism evidence="2">
    <name type="scientific">Loigolactobacillus rennini</name>
    <dbReference type="NCBI Taxonomy" id="238013"/>
    <lineage>
        <taxon>Bacteria</taxon>
        <taxon>Bacillati</taxon>
        <taxon>Bacillota</taxon>
        <taxon>Bacilli</taxon>
        <taxon>Lactobacillales</taxon>
        <taxon>Lactobacillaceae</taxon>
        <taxon>Loigolactobacillus</taxon>
    </lineage>
</organism>
<accession>A0A1K2I5W1</accession>
<sequence>MPSSTIFRQHTRLNAATNKTTKKISHTRRSPKDRNYPSTPFDKLPQLKRLYVKQCNLDYR</sequence>
<feature type="compositionally biased region" description="Basic residues" evidence="1">
    <location>
        <begin position="20"/>
        <end position="29"/>
    </location>
</feature>
<name>A0A1K2I5W1_9LACO</name>
<protein>
    <submittedName>
        <fullName evidence="2">Uncharacterized protein</fullName>
    </submittedName>
</protein>
<evidence type="ECO:0000313" key="2">
    <source>
        <dbReference type="EMBL" id="SFZ87630.1"/>
    </source>
</evidence>
<gene>
    <name evidence="2" type="ORF">LREN565_0743</name>
</gene>
<dbReference type="EMBL" id="LT634362">
    <property type="protein sequence ID" value="SFZ87630.1"/>
    <property type="molecule type" value="Genomic_DNA"/>
</dbReference>
<evidence type="ECO:0000256" key="1">
    <source>
        <dbReference type="SAM" id="MobiDB-lite"/>
    </source>
</evidence>
<dbReference type="AlphaFoldDB" id="A0A1K2I5W1"/>
<feature type="region of interest" description="Disordered" evidence="1">
    <location>
        <begin position="1"/>
        <end position="42"/>
    </location>
</feature>
<feature type="compositionally biased region" description="Polar residues" evidence="1">
    <location>
        <begin position="1"/>
        <end position="19"/>
    </location>
</feature>
<proteinExistence type="predicted"/>